<organism evidence="2 3">
    <name type="scientific">Aureimonas fodinaquatilis</name>
    <dbReference type="NCBI Taxonomy" id="2565783"/>
    <lineage>
        <taxon>Bacteria</taxon>
        <taxon>Pseudomonadati</taxon>
        <taxon>Pseudomonadota</taxon>
        <taxon>Alphaproteobacteria</taxon>
        <taxon>Hyphomicrobiales</taxon>
        <taxon>Aurantimonadaceae</taxon>
        <taxon>Aureimonas</taxon>
    </lineage>
</organism>
<evidence type="ECO:0000313" key="3">
    <source>
        <dbReference type="Proteomes" id="UP000324738"/>
    </source>
</evidence>
<feature type="transmembrane region" description="Helical" evidence="1">
    <location>
        <begin position="6"/>
        <end position="28"/>
    </location>
</feature>
<feature type="transmembrane region" description="Helical" evidence="1">
    <location>
        <begin position="49"/>
        <end position="71"/>
    </location>
</feature>
<dbReference type="Proteomes" id="UP000324738">
    <property type="component" value="Unassembled WGS sequence"/>
</dbReference>
<keyword evidence="1" id="KW-0472">Membrane</keyword>
<proteinExistence type="predicted"/>
<name>A0A5B0DWB4_9HYPH</name>
<dbReference type="EMBL" id="VTWH01000002">
    <property type="protein sequence ID" value="KAA0970658.1"/>
    <property type="molecule type" value="Genomic_DNA"/>
</dbReference>
<evidence type="ECO:0000256" key="1">
    <source>
        <dbReference type="SAM" id="Phobius"/>
    </source>
</evidence>
<dbReference type="RefSeq" id="WP_149299834.1">
    <property type="nucleotide sequence ID" value="NZ_VTWH01000002.1"/>
</dbReference>
<protein>
    <submittedName>
        <fullName evidence="2">DUF1467 family protein</fullName>
    </submittedName>
</protein>
<dbReference type="OrthoDB" id="9804637at2"/>
<keyword evidence="3" id="KW-1185">Reference proteome</keyword>
<gene>
    <name evidence="2" type="ORF">FPY71_09195</name>
</gene>
<keyword evidence="1" id="KW-0812">Transmembrane</keyword>
<dbReference type="InterPro" id="IPR009935">
    <property type="entry name" value="DUF1467"/>
</dbReference>
<dbReference type="Pfam" id="PF07330">
    <property type="entry name" value="DUF1467"/>
    <property type="match status" value="1"/>
</dbReference>
<evidence type="ECO:0000313" key="2">
    <source>
        <dbReference type="EMBL" id="KAA0970658.1"/>
    </source>
</evidence>
<keyword evidence="1" id="KW-1133">Transmembrane helix</keyword>
<comment type="caution">
    <text evidence="2">The sequence shown here is derived from an EMBL/GenBank/DDBJ whole genome shotgun (WGS) entry which is preliminary data.</text>
</comment>
<sequence>MGVLSLIAIYFVIWWTVLFAILPIGVRSQADDNDIILGTTHSAPQQPRLLFKALLTTLVSALVMAALYVAVEVFGITFNSLPHIIPGT</sequence>
<reference evidence="2 3" key="1">
    <citation type="submission" date="2019-08" db="EMBL/GenBank/DDBJ databases">
        <title>Aureimonas fodiniaquatilis sp. nov., isolated from a coal mine wastewater.</title>
        <authorList>
            <person name="Kim W."/>
        </authorList>
    </citation>
    <scope>NUCLEOTIDE SEQUENCE [LARGE SCALE GENOMIC DNA]</scope>
    <source>
        <strain evidence="2 3">CAU 1482</strain>
    </source>
</reference>
<accession>A0A5B0DWB4</accession>
<dbReference type="AlphaFoldDB" id="A0A5B0DWB4"/>